<dbReference type="SUPFAM" id="SSF56024">
    <property type="entry name" value="Phospholipase D/nuclease"/>
    <property type="match status" value="2"/>
</dbReference>
<dbReference type="InterPro" id="IPR050874">
    <property type="entry name" value="Diverse_PLD-related"/>
</dbReference>
<name>V2TRG9_9GAMM</name>
<dbReference type="STRING" id="1392540.P256_01481"/>
<dbReference type="EMBL" id="AYER01000006">
    <property type="protein sequence ID" value="ESK38665.1"/>
    <property type="molecule type" value="Genomic_DNA"/>
</dbReference>
<feature type="domain" description="PLD phosphodiesterase" evidence="2">
    <location>
        <begin position="143"/>
        <end position="170"/>
    </location>
</feature>
<dbReference type="GO" id="GO:0006793">
    <property type="term" value="P:phosphorus metabolic process"/>
    <property type="evidence" value="ECO:0007669"/>
    <property type="project" value="UniProtKB-ARBA"/>
</dbReference>
<dbReference type="GO" id="GO:0003824">
    <property type="term" value="F:catalytic activity"/>
    <property type="evidence" value="ECO:0007669"/>
    <property type="project" value="InterPro"/>
</dbReference>
<dbReference type="PANTHER" id="PTHR10185:SF17">
    <property type="entry name" value="GM01519P-RELATED"/>
    <property type="match status" value="1"/>
</dbReference>
<keyword evidence="4" id="KW-1185">Reference proteome</keyword>
<dbReference type="PANTHER" id="PTHR10185">
    <property type="entry name" value="PHOSPHOLIPASE D - RELATED"/>
    <property type="match status" value="1"/>
</dbReference>
<dbReference type="eggNOG" id="COG1502">
    <property type="taxonomic scope" value="Bacteria"/>
</dbReference>
<dbReference type="RefSeq" id="WP_023273104.1">
    <property type="nucleotide sequence ID" value="NZ_KI530723.1"/>
</dbReference>
<feature type="domain" description="PLD phosphodiesterase" evidence="2">
    <location>
        <begin position="340"/>
        <end position="367"/>
    </location>
</feature>
<dbReference type="InterPro" id="IPR025202">
    <property type="entry name" value="PLD-like_dom"/>
</dbReference>
<evidence type="ECO:0000256" key="1">
    <source>
        <dbReference type="SAM" id="SignalP"/>
    </source>
</evidence>
<keyword evidence="1" id="KW-0732">Signal</keyword>
<evidence type="ECO:0000313" key="4">
    <source>
        <dbReference type="Proteomes" id="UP000023785"/>
    </source>
</evidence>
<organism evidence="3 4">
    <name type="scientific">Acinetobacter nectaris CIP 110549</name>
    <dbReference type="NCBI Taxonomy" id="1392540"/>
    <lineage>
        <taxon>Bacteria</taxon>
        <taxon>Pseudomonadati</taxon>
        <taxon>Pseudomonadota</taxon>
        <taxon>Gammaproteobacteria</taxon>
        <taxon>Moraxellales</taxon>
        <taxon>Moraxellaceae</taxon>
        <taxon>Acinetobacter</taxon>
    </lineage>
</organism>
<dbReference type="Proteomes" id="UP000023785">
    <property type="component" value="Unassembled WGS sequence"/>
</dbReference>
<reference evidence="3 4" key="1">
    <citation type="submission" date="2013-10" db="EMBL/GenBank/DDBJ databases">
        <title>The Genome Sequence of Acinetobacter nectaris CIP 110549.</title>
        <authorList>
            <consortium name="The Broad Institute Genomics Platform"/>
            <consortium name="The Broad Institute Genome Sequencing Center for Infectious Disease"/>
            <person name="Cerqueira G."/>
            <person name="Feldgarden M."/>
            <person name="Courvalin P."/>
            <person name="Grillot-Courvalin C."/>
            <person name="Clermont D."/>
            <person name="Rocha E."/>
            <person name="Yoon E.-J."/>
            <person name="Nemec A."/>
            <person name="Young S.K."/>
            <person name="Zeng Q."/>
            <person name="Gargeya S."/>
            <person name="Fitzgerald M."/>
            <person name="Abouelleil A."/>
            <person name="Alvarado L."/>
            <person name="Berlin A.M."/>
            <person name="Chapman S.B."/>
            <person name="Gainer-Dewar J."/>
            <person name="Goldberg J."/>
            <person name="Gnerre S."/>
            <person name="Griggs A."/>
            <person name="Gujja S."/>
            <person name="Hansen M."/>
            <person name="Howarth C."/>
            <person name="Imamovic A."/>
            <person name="Ireland A."/>
            <person name="Larimer J."/>
            <person name="McCowan C."/>
            <person name="Murphy C."/>
            <person name="Pearson M."/>
            <person name="Poon T.W."/>
            <person name="Priest M."/>
            <person name="Roberts A."/>
            <person name="Saif S."/>
            <person name="Shea T."/>
            <person name="Sykes S."/>
            <person name="Wortman J."/>
            <person name="Nusbaum C."/>
            <person name="Birren B."/>
        </authorList>
    </citation>
    <scope>NUCLEOTIDE SEQUENCE [LARGE SCALE GENOMIC DNA]</scope>
    <source>
        <strain evidence="3 4">CIP 110549</strain>
    </source>
</reference>
<dbReference type="InterPro" id="IPR001736">
    <property type="entry name" value="PLipase_D/transphosphatidylase"/>
</dbReference>
<dbReference type="CDD" id="cd09107">
    <property type="entry name" value="PLDc_vPLD3_4_5_like_2"/>
    <property type="match status" value="1"/>
</dbReference>
<proteinExistence type="predicted"/>
<dbReference type="PROSITE" id="PS50035">
    <property type="entry name" value="PLD"/>
    <property type="match status" value="2"/>
</dbReference>
<dbReference type="PATRIC" id="fig|1392540.3.peg.1433"/>
<dbReference type="HOGENOM" id="CLU_027021_4_0_6"/>
<evidence type="ECO:0000313" key="3">
    <source>
        <dbReference type="EMBL" id="ESK38665.1"/>
    </source>
</evidence>
<accession>V2TRG9</accession>
<feature type="chain" id="PRO_5004710380" description="PLD phosphodiesterase domain-containing protein" evidence="1">
    <location>
        <begin position="33"/>
        <end position="417"/>
    </location>
</feature>
<protein>
    <recommendedName>
        <fullName evidence="2">PLD phosphodiesterase domain-containing protein</fullName>
    </recommendedName>
</protein>
<gene>
    <name evidence="3" type="ORF">P256_01481</name>
</gene>
<dbReference type="Pfam" id="PF13091">
    <property type="entry name" value="PLDc_2"/>
    <property type="match status" value="2"/>
</dbReference>
<feature type="signal peptide" evidence="1">
    <location>
        <begin position="1"/>
        <end position="32"/>
    </location>
</feature>
<evidence type="ECO:0000259" key="2">
    <source>
        <dbReference type="PROSITE" id="PS50035"/>
    </source>
</evidence>
<dbReference type="AlphaFoldDB" id="V2TRG9"/>
<dbReference type="SMART" id="SM00155">
    <property type="entry name" value="PLDc"/>
    <property type="match status" value="2"/>
</dbReference>
<sequence length="417" mass="47498">MLKLNQPQKLKRLCRLGFFSLFSMLIAQMSHAQFESEGMELVVNTPVETQLPNDDLRSAAPVWEEMFSSAKKTIDIAQFYVYNQPNSSLDRVLNGLYDAGKRGVKIRFLLDQKGVGISNPATIEQIKAIPNLELRIMDFSKIENGIIHAKYFIVDDKHAFVGSQNFDWRALAHIHETGLAIHQPKIVQQIGHIFNIDWHNQAQLAQQQPIDTFSQHQTLLKPKDGTYLLSSPAQVTPSETYVTEDAFPKLMATAASEINIQVMQYVPLSFTETKGKREFYPLIDDSLRAAAARGVKVNLMVADWNVKEPDLSWLKSLALVPNIHIKIVTIPKSKQGFIPFARVVHSKYMTIDHHTAWVGTSNWSGGYFDHSRNLEVVMNDERMAKRLDMLYAQLWTSPYAQDIDIQKQYIKVNPTKE</sequence>
<comment type="caution">
    <text evidence="3">The sequence shown here is derived from an EMBL/GenBank/DDBJ whole genome shotgun (WGS) entry which is preliminary data.</text>
</comment>
<dbReference type="Gene3D" id="3.30.870.10">
    <property type="entry name" value="Endonuclease Chain A"/>
    <property type="match status" value="2"/>
</dbReference>